<dbReference type="Proteomes" id="UP000224355">
    <property type="component" value="Segment"/>
</dbReference>
<proteinExistence type="predicted"/>
<evidence type="ECO:0000313" key="2">
    <source>
        <dbReference type="Proteomes" id="UP000224355"/>
    </source>
</evidence>
<evidence type="ECO:0000313" key="1">
    <source>
        <dbReference type="EMBL" id="APD19747.1"/>
    </source>
</evidence>
<accession>A0A1J0MEY7</accession>
<dbReference type="InterPro" id="IPR049156">
    <property type="entry name" value="Phage_chap_TAC_15-like"/>
</dbReference>
<dbReference type="EMBL" id="KY087898">
    <property type="protein sequence ID" value="APD19747.1"/>
    <property type="molecule type" value="Genomic_DNA"/>
</dbReference>
<name>A0A1J0MEY7_9CAUD</name>
<gene>
    <name evidence="1" type="ORF">PP101_65</name>
</gene>
<sequence length="150" mass="16800">MACELIQREFKNSNGDPVLVAVRQLPASKALELHVELVNVVGNSAFPLIANDYDFGNILSLMRAADPKVISELMKRVVCMAVVEGMEVKPALFDMKYNNELMLVCEVFAFVCEANFHDFFKQGLEMNEQKRLAVEEASKQAEQKSSSPKI</sequence>
<protein>
    <submittedName>
        <fullName evidence="1">Putative tail protein</fullName>
    </submittedName>
</protein>
<organism evidence="1 2">
    <name type="scientific">Pectobacterium phage PP101</name>
    <dbReference type="NCBI Taxonomy" id="1916414"/>
    <lineage>
        <taxon>Viruses</taxon>
        <taxon>Duplodnaviria</taxon>
        <taxon>Heunggongvirae</taxon>
        <taxon>Uroviricota</taxon>
        <taxon>Caudoviricetes</taxon>
        <taxon>Chaseviridae</taxon>
        <taxon>Cleopatravirinae</taxon>
        <taxon>Suwonvirus</taxon>
        <taxon>Suwonvirus PP101</taxon>
    </lineage>
</organism>
<dbReference type="Pfam" id="PF21822">
    <property type="entry name" value="Phage_TAC_15"/>
    <property type="match status" value="1"/>
</dbReference>
<reference evidence="2" key="1">
    <citation type="submission" date="2016-11" db="EMBL/GenBank/DDBJ databases">
        <authorList>
            <person name="Shneider M.M."/>
            <person name="Kabanova A.P."/>
            <person name="Vo T.N.H."/>
            <person name="Korzhenkov A."/>
            <person name="Samarov N.I."/>
            <person name="Toshchakov S.V."/>
            <person name="Miroshnikov K.K."/>
            <person name="Ignatov A.N."/>
            <person name="Kulikov E.E."/>
            <person name="Miroshnikov K.A."/>
        </authorList>
    </citation>
    <scope>NUCLEOTIDE SEQUENCE [LARGE SCALE GENOMIC DNA]</scope>
</reference>
<keyword evidence="2" id="KW-1185">Reference proteome</keyword>
<reference evidence="1 2" key="2">
    <citation type="submission" date="2018-04" db="EMBL/GenBank/DDBJ databases">
        <authorList>
            <person name="Shneider M.M."/>
            <person name="Kabanova A.P."/>
            <person name="Vo T.N.H."/>
            <person name="Korzhenkov A."/>
            <person name="Samarov N.I."/>
            <person name="Toshchakov S.V."/>
            <person name="Miroshnikov K.K."/>
            <person name="Ignatov A.N."/>
            <person name="Kulikov E.E."/>
            <person name="Miroshnikov K.A."/>
        </authorList>
    </citation>
    <scope>NUCLEOTIDE SEQUENCE [LARGE SCALE GENOMIC DNA]</scope>
</reference>